<gene>
    <name evidence="5" type="ORF">LCGC14_1982960</name>
</gene>
<dbReference type="GO" id="GO:0060567">
    <property type="term" value="P:negative regulation of termination of DNA-templated transcription"/>
    <property type="evidence" value="ECO:0007669"/>
    <property type="project" value="InterPro"/>
</dbReference>
<keyword evidence="3" id="KW-0238">DNA-binding</keyword>
<reference evidence="5" key="1">
    <citation type="journal article" date="2015" name="Nature">
        <title>Complex archaea that bridge the gap between prokaryotes and eukaryotes.</title>
        <authorList>
            <person name="Spang A."/>
            <person name="Saw J.H."/>
            <person name="Jorgensen S.L."/>
            <person name="Zaremba-Niedzwiedzka K."/>
            <person name="Martijn J."/>
            <person name="Lind A.E."/>
            <person name="van Eijk R."/>
            <person name="Schleper C."/>
            <person name="Guy L."/>
            <person name="Ettema T.J."/>
        </authorList>
    </citation>
    <scope>NUCLEOTIDE SEQUENCE</scope>
</reference>
<evidence type="ECO:0000313" key="5">
    <source>
        <dbReference type="EMBL" id="KKL82619.1"/>
    </source>
</evidence>
<keyword evidence="4" id="KW-0804">Transcription</keyword>
<evidence type="ECO:0008006" key="6">
    <source>
        <dbReference type="Google" id="ProtNLM"/>
    </source>
</evidence>
<accession>A0A0F9F898</accession>
<evidence type="ECO:0000256" key="1">
    <source>
        <dbReference type="ARBA" id="ARBA00010234"/>
    </source>
</evidence>
<proteinExistence type="inferred from homology"/>
<dbReference type="EMBL" id="LAZR01022225">
    <property type="protein sequence ID" value="KKL82619.1"/>
    <property type="molecule type" value="Genomic_DNA"/>
</dbReference>
<dbReference type="GO" id="GO:0003677">
    <property type="term" value="F:DNA binding"/>
    <property type="evidence" value="ECO:0007669"/>
    <property type="project" value="UniProtKB-KW"/>
</dbReference>
<sequence length="124" mass="14309">MLAFLDSQELDDRLERWADWARSPEEGSVGSAVGYMKEHLDPAADSDVMTDEIVITERAIARAKNEDKSYCRVIKHYYLGRESFAEIAGFFNLSEYSIKHLFGEAKGRIGWHIFDIERVFDKTQ</sequence>
<protein>
    <recommendedName>
        <fullName evidence="6">RNA polymerase sigma-70 region 4 domain-containing protein</fullName>
    </recommendedName>
</protein>
<evidence type="ECO:0000256" key="3">
    <source>
        <dbReference type="ARBA" id="ARBA00023125"/>
    </source>
</evidence>
<name>A0A0F9F898_9ZZZZ</name>
<dbReference type="AlphaFoldDB" id="A0A0F9F898"/>
<evidence type="ECO:0000256" key="2">
    <source>
        <dbReference type="ARBA" id="ARBA00023015"/>
    </source>
</evidence>
<keyword evidence="2" id="KW-0805">Transcription regulation</keyword>
<comment type="similarity">
    <text evidence="1">Belongs to the phage antitermination Q type 1 family.</text>
</comment>
<comment type="caution">
    <text evidence="5">The sequence shown here is derived from an EMBL/GenBank/DDBJ whole genome shotgun (WGS) entry which is preliminary data.</text>
</comment>
<organism evidence="5">
    <name type="scientific">marine sediment metagenome</name>
    <dbReference type="NCBI Taxonomy" id="412755"/>
    <lineage>
        <taxon>unclassified sequences</taxon>
        <taxon>metagenomes</taxon>
        <taxon>ecological metagenomes</taxon>
    </lineage>
</organism>
<evidence type="ECO:0000256" key="4">
    <source>
        <dbReference type="ARBA" id="ARBA00023163"/>
    </source>
</evidence>
<dbReference type="InterPro" id="IPR010534">
    <property type="entry name" value="Phage_933W_GpQ"/>
</dbReference>
<dbReference type="Pfam" id="PF06530">
    <property type="entry name" value="Phage_antitermQ"/>
    <property type="match status" value="1"/>
</dbReference>